<dbReference type="Gene3D" id="3.55.50.10">
    <property type="entry name" value="Baseplate protein-like domains"/>
    <property type="match status" value="1"/>
</dbReference>
<keyword evidence="3" id="KW-0964">Secreted</keyword>
<comment type="caution">
    <text evidence="7">The sequence shown here is derived from an EMBL/GenBank/DDBJ whole genome shotgun (WGS) entry which is preliminary data.</text>
</comment>
<dbReference type="Pfam" id="PF05954">
    <property type="entry name" value="Phage_GPD"/>
    <property type="match status" value="1"/>
</dbReference>
<dbReference type="Pfam" id="PF04717">
    <property type="entry name" value="Phage_base_V"/>
    <property type="match status" value="1"/>
</dbReference>
<dbReference type="SUPFAM" id="SSF69279">
    <property type="entry name" value="Phage tail proteins"/>
    <property type="match status" value="2"/>
</dbReference>
<name>A0ABS9QPQ4_9HYPH</name>
<dbReference type="Proteomes" id="UP001201701">
    <property type="component" value="Unassembled WGS sequence"/>
</dbReference>
<dbReference type="PANTHER" id="PTHR32305">
    <property type="match status" value="1"/>
</dbReference>
<dbReference type="Gene3D" id="2.30.110.50">
    <property type="match status" value="1"/>
</dbReference>
<evidence type="ECO:0000313" key="7">
    <source>
        <dbReference type="EMBL" id="MCG7508813.1"/>
    </source>
</evidence>
<dbReference type="InterPro" id="IPR017847">
    <property type="entry name" value="T6SS_RhsGE_Vgr_subset"/>
</dbReference>
<dbReference type="EMBL" id="JAKREW010000054">
    <property type="protein sequence ID" value="MCG7508813.1"/>
    <property type="molecule type" value="Genomic_DNA"/>
</dbReference>
<dbReference type="RefSeq" id="WP_239370323.1">
    <property type="nucleotide sequence ID" value="NZ_JAKREW010000054.1"/>
</dbReference>
<comment type="subcellular location">
    <subcellularLocation>
        <location evidence="1">Secreted</location>
    </subcellularLocation>
</comment>
<evidence type="ECO:0000256" key="2">
    <source>
        <dbReference type="ARBA" id="ARBA00005558"/>
    </source>
</evidence>
<dbReference type="InterPro" id="IPR054030">
    <property type="entry name" value="Gp5_Vgr_C"/>
</dbReference>
<evidence type="ECO:0000256" key="3">
    <source>
        <dbReference type="ARBA" id="ARBA00022525"/>
    </source>
</evidence>
<dbReference type="InterPro" id="IPR006533">
    <property type="entry name" value="T6SS_Vgr_RhsGE"/>
</dbReference>
<dbReference type="NCBIfam" id="TIGR03361">
    <property type="entry name" value="VI_Rhs_Vgr"/>
    <property type="match status" value="1"/>
</dbReference>
<dbReference type="InterPro" id="IPR050708">
    <property type="entry name" value="T6SS_VgrG/RHS"/>
</dbReference>
<feature type="compositionally biased region" description="Polar residues" evidence="4">
    <location>
        <begin position="550"/>
        <end position="559"/>
    </location>
</feature>
<reference evidence="7 8" key="1">
    <citation type="submission" date="2022-02" db="EMBL/GenBank/DDBJ databases">
        <title>Draft genome sequence of Mezorhizobium retamae strain IRAMC:0171 isolated from Retama raetam nodules.</title>
        <authorList>
            <person name="Bengaied R."/>
            <person name="Sbissi I."/>
            <person name="Huber K."/>
            <person name="Ghodbane F."/>
            <person name="Nouioui I."/>
            <person name="Tarhouni M."/>
            <person name="Gtari M."/>
        </authorList>
    </citation>
    <scope>NUCLEOTIDE SEQUENCE [LARGE SCALE GENOMIC DNA]</scope>
    <source>
        <strain evidence="7 8">IRAMC:0171</strain>
    </source>
</reference>
<proteinExistence type="inferred from homology"/>
<protein>
    <submittedName>
        <fullName evidence="7">Type VI secretion system tip protein VgrG</fullName>
    </submittedName>
</protein>
<evidence type="ECO:0000256" key="1">
    <source>
        <dbReference type="ARBA" id="ARBA00004613"/>
    </source>
</evidence>
<organism evidence="7 8">
    <name type="scientific">Mesorhizobium retamae</name>
    <dbReference type="NCBI Taxonomy" id="2912854"/>
    <lineage>
        <taxon>Bacteria</taxon>
        <taxon>Pseudomonadati</taxon>
        <taxon>Pseudomonadota</taxon>
        <taxon>Alphaproteobacteria</taxon>
        <taxon>Hyphomicrobiales</taxon>
        <taxon>Phyllobacteriaceae</taxon>
        <taxon>Mesorhizobium</taxon>
    </lineage>
</organism>
<comment type="similarity">
    <text evidence="2">Belongs to the VgrG protein family.</text>
</comment>
<keyword evidence="8" id="KW-1185">Reference proteome</keyword>
<feature type="region of interest" description="Disordered" evidence="4">
    <location>
        <begin position="539"/>
        <end position="559"/>
    </location>
</feature>
<gene>
    <name evidence="7" type="primary">vgrG</name>
    <name evidence="7" type="ORF">L4923_27625</name>
</gene>
<dbReference type="Pfam" id="PF22178">
    <property type="entry name" value="Gp5_trimer_C"/>
    <property type="match status" value="1"/>
</dbReference>
<feature type="domain" description="Gp5/Type VI secretion system Vgr protein OB-fold" evidence="5">
    <location>
        <begin position="404"/>
        <end position="470"/>
    </location>
</feature>
<dbReference type="PANTHER" id="PTHR32305:SF15">
    <property type="entry name" value="PROTEIN RHSA-RELATED"/>
    <property type="match status" value="1"/>
</dbReference>
<dbReference type="NCBIfam" id="TIGR01646">
    <property type="entry name" value="vgr_GE"/>
    <property type="match status" value="1"/>
</dbReference>
<evidence type="ECO:0000259" key="5">
    <source>
        <dbReference type="Pfam" id="PF04717"/>
    </source>
</evidence>
<evidence type="ECO:0000313" key="8">
    <source>
        <dbReference type="Proteomes" id="UP001201701"/>
    </source>
</evidence>
<dbReference type="SUPFAM" id="SSF69349">
    <property type="entry name" value="Phage fibre proteins"/>
    <property type="match status" value="1"/>
</dbReference>
<dbReference type="InterPro" id="IPR037026">
    <property type="entry name" value="Vgr_OB-fold_dom_sf"/>
</dbReference>
<evidence type="ECO:0000256" key="4">
    <source>
        <dbReference type="SAM" id="MobiDB-lite"/>
    </source>
</evidence>
<evidence type="ECO:0000259" key="6">
    <source>
        <dbReference type="Pfam" id="PF22178"/>
    </source>
</evidence>
<sequence>MDVASAGYVQAARILRVETSLGPDVLLAEKMTVNEQVNGLFEISLAVRSKKTDIRPEELVGQVIDVSLETGEATRRTWNGLVIQLSEGPLVTRGLRAYHLTIVPSHWKMTQNADQRIWLDKTAVEVAQILCQEHGLLAPKLSGLVREVRPLHYSVQMETDFAYLTRRLEEAGIFYWFEHEGGEAGKVAATHQLVLSNHEFGYQKGQDPDVRFSMGSTDRNSISSFTKTFSFIPGTRSAADWNFLTPNGVPRGEWPSQTELPGNGELNLREYPIIGGYGVSAASEGIDITAVEEQSRLRMQAAEAEHNKVEGRSNVRTLAPGFRFKPYDVSDAGNEFEEHAILSIVHTARDRSYETNEGDPEYTNQFIAIPSRVPATPHRTTPRPRMDGTQIAIVAGPQGEEIHTDEHGRVKVWFPWDRRARKDGSDSCWIRVMQNWGGPGWGTQVIPRVDMEAMVVHIDGDPDRPVIIGLVPNPRQRVPYELPANKTRSVFKTNTYQSKDVGQFNELSFEDQPGNEEIYVHAQKDMNIDILNDRTKSVGHDQSEDVGNDKSISVGNDHTETIGQNKTLSVGSSFARTVGRVSSEQVGLLKSTFVGGDQLVVVGNNKQETITKGLNYTAETIGFDVGKIFEIKAEETFRVKVGEARLEMDRSGIIVISAPQTTIAKGGGAQLTIGPGPVLYTPALVPGVSPPPPAQCLKKMAAQRVPFIKQPRS</sequence>
<dbReference type="Gene3D" id="2.40.50.230">
    <property type="entry name" value="Gp5 N-terminal domain"/>
    <property type="match status" value="1"/>
</dbReference>
<dbReference type="SUPFAM" id="SSF69255">
    <property type="entry name" value="gp5 N-terminal domain-like"/>
    <property type="match status" value="1"/>
</dbReference>
<accession>A0ABS9QPQ4</accession>
<dbReference type="Gene3D" id="4.10.220.110">
    <property type="match status" value="1"/>
</dbReference>
<feature type="domain" description="Gp5/Type VI secretion system Vgr C-terminal trimerisation" evidence="6">
    <location>
        <begin position="489"/>
        <end position="599"/>
    </location>
</feature>
<dbReference type="InterPro" id="IPR006531">
    <property type="entry name" value="Gp5/Vgr_OB"/>
</dbReference>